<dbReference type="Gene3D" id="2.30.42.10">
    <property type="match status" value="1"/>
</dbReference>
<evidence type="ECO:0000259" key="2">
    <source>
        <dbReference type="PROSITE" id="PS50106"/>
    </source>
</evidence>
<sequence>MRDEQLQIQECRGNGTDRTHSGIGGEESVSSCLLQTNSDMLPTPLSSNANFPSRGNVNVVKKRDGFIYTLVTIDNIEGQRLGLGIKHCQDQVIVSKSEKGSICASRLKVLDHIVDVNGTPVIDRDICRDMLIKFMQVDTKCCISKNESHDCHGMNTSRMILQDSNKVTLLVERPVSSKAIAIMKDLLENKRPPSLPPSLHAAVAPQDDRQNSSNSMQLKNPEDKLHMKNKGSANNLPAHANKVLPMKAVVDNKQIVAKKKNIAQNLTSPSVSKRKAKQFKERSGNLISVRFLLISLMQFGFI</sequence>
<dbReference type="Proteomes" id="UP000053766">
    <property type="component" value="Unassembled WGS sequence"/>
</dbReference>
<dbReference type="STRING" id="29172.A0A0D8XPT4"/>
<proteinExistence type="predicted"/>
<accession>A0A0D8XPT4</accession>
<dbReference type="AlphaFoldDB" id="A0A0D8XPT4"/>
<dbReference type="PANTHER" id="PTHR31327">
    <property type="entry name" value="SPERM MEIOSIS PDZ DOMAIN CONTAINING PROTEINS-RELATED"/>
    <property type="match status" value="1"/>
</dbReference>
<evidence type="ECO:0000256" key="1">
    <source>
        <dbReference type="SAM" id="MobiDB-lite"/>
    </source>
</evidence>
<dbReference type="PROSITE" id="PS50106">
    <property type="entry name" value="PDZ"/>
    <property type="match status" value="1"/>
</dbReference>
<dbReference type="InterPro" id="IPR001478">
    <property type="entry name" value="PDZ"/>
</dbReference>
<evidence type="ECO:0000313" key="3">
    <source>
        <dbReference type="EMBL" id="KJH45794.1"/>
    </source>
</evidence>
<feature type="domain" description="PDZ" evidence="2">
    <location>
        <begin position="70"/>
        <end position="121"/>
    </location>
</feature>
<feature type="region of interest" description="Disordered" evidence="1">
    <location>
        <begin position="191"/>
        <end position="219"/>
    </location>
</feature>
<dbReference type="EMBL" id="KN716386">
    <property type="protein sequence ID" value="KJH45794.1"/>
    <property type="molecule type" value="Genomic_DNA"/>
</dbReference>
<dbReference type="InterPro" id="IPR040264">
    <property type="entry name" value="T15H9.4-like"/>
</dbReference>
<gene>
    <name evidence="3" type="ORF">DICVIV_08148</name>
</gene>
<protein>
    <recommendedName>
        <fullName evidence="2">PDZ domain-containing protein</fullName>
    </recommendedName>
</protein>
<dbReference type="InterPro" id="IPR036034">
    <property type="entry name" value="PDZ_sf"/>
</dbReference>
<dbReference type="OrthoDB" id="5865737at2759"/>
<evidence type="ECO:0000313" key="4">
    <source>
        <dbReference type="Proteomes" id="UP000053766"/>
    </source>
</evidence>
<reference evidence="3 4" key="1">
    <citation type="submission" date="2013-11" db="EMBL/GenBank/DDBJ databases">
        <title>Draft genome of the bovine lungworm Dictyocaulus viviparus.</title>
        <authorList>
            <person name="Mitreva M."/>
        </authorList>
    </citation>
    <scope>NUCLEOTIDE SEQUENCE [LARGE SCALE GENOMIC DNA]</scope>
    <source>
        <strain evidence="3 4">HannoverDv2000</strain>
    </source>
</reference>
<dbReference type="SUPFAM" id="SSF50156">
    <property type="entry name" value="PDZ domain-like"/>
    <property type="match status" value="1"/>
</dbReference>
<keyword evidence="4" id="KW-1185">Reference proteome</keyword>
<organism evidence="3 4">
    <name type="scientific">Dictyocaulus viviparus</name>
    <name type="common">Bovine lungworm</name>
    <dbReference type="NCBI Taxonomy" id="29172"/>
    <lineage>
        <taxon>Eukaryota</taxon>
        <taxon>Metazoa</taxon>
        <taxon>Ecdysozoa</taxon>
        <taxon>Nematoda</taxon>
        <taxon>Chromadorea</taxon>
        <taxon>Rhabditida</taxon>
        <taxon>Rhabditina</taxon>
        <taxon>Rhabditomorpha</taxon>
        <taxon>Strongyloidea</taxon>
        <taxon>Metastrongylidae</taxon>
        <taxon>Dictyocaulus</taxon>
    </lineage>
</organism>
<name>A0A0D8XPT4_DICVI</name>
<reference evidence="4" key="2">
    <citation type="journal article" date="2016" name="Sci. Rep.">
        <title>Dictyocaulus viviparus genome, variome and transcriptome elucidate lungworm biology and support future intervention.</title>
        <authorList>
            <person name="McNulty S.N."/>
            <person name="Strube C."/>
            <person name="Rosa B.A."/>
            <person name="Martin J.C."/>
            <person name="Tyagi R."/>
            <person name="Choi Y.J."/>
            <person name="Wang Q."/>
            <person name="Hallsworth Pepin K."/>
            <person name="Zhang X."/>
            <person name="Ozersky P."/>
            <person name="Wilson R.K."/>
            <person name="Sternberg P.W."/>
            <person name="Gasser R.B."/>
            <person name="Mitreva M."/>
        </authorList>
    </citation>
    <scope>NUCLEOTIDE SEQUENCE [LARGE SCALE GENOMIC DNA]</scope>
    <source>
        <strain evidence="4">HannoverDv2000</strain>
    </source>
</reference>